<dbReference type="Pfam" id="PF04616">
    <property type="entry name" value="Glyco_hydro_43"/>
    <property type="match status" value="1"/>
</dbReference>
<name>E4T444_PALPW</name>
<dbReference type="EMBL" id="CP002345">
    <property type="protein sequence ID" value="ADQ79488.1"/>
    <property type="molecule type" value="Genomic_DNA"/>
</dbReference>
<dbReference type="Gene3D" id="2.115.10.20">
    <property type="entry name" value="Glycosyl hydrolase domain, family 43"/>
    <property type="match status" value="1"/>
</dbReference>
<evidence type="ECO:0000256" key="1">
    <source>
        <dbReference type="ARBA" id="ARBA00009865"/>
    </source>
</evidence>
<evidence type="ECO:0000313" key="7">
    <source>
        <dbReference type="Proteomes" id="UP000008718"/>
    </source>
</evidence>
<dbReference type="RefSeq" id="WP_013444857.1">
    <property type="nucleotide sequence ID" value="NC_014734.1"/>
</dbReference>
<dbReference type="InterPro" id="IPR006710">
    <property type="entry name" value="Glyco_hydro_43"/>
</dbReference>
<reference key="1">
    <citation type="submission" date="2010-11" db="EMBL/GenBank/DDBJ databases">
        <title>The complete genome of Paludibacter propionicigenes DSM 17365.</title>
        <authorList>
            <consortium name="US DOE Joint Genome Institute (JGI-PGF)"/>
            <person name="Lucas S."/>
            <person name="Copeland A."/>
            <person name="Lapidus A."/>
            <person name="Bruce D."/>
            <person name="Goodwin L."/>
            <person name="Pitluck S."/>
            <person name="Kyrpides N."/>
            <person name="Mavromatis K."/>
            <person name="Ivanova N."/>
            <person name="Munk A.C."/>
            <person name="Brettin T."/>
            <person name="Detter J.C."/>
            <person name="Han C."/>
            <person name="Tapia R."/>
            <person name="Land M."/>
            <person name="Hauser L."/>
            <person name="Markowitz V."/>
            <person name="Cheng J.-F."/>
            <person name="Hugenholtz P."/>
            <person name="Woyke T."/>
            <person name="Wu D."/>
            <person name="Gronow S."/>
            <person name="Wellnitz S."/>
            <person name="Brambilla E."/>
            <person name="Klenk H.-P."/>
            <person name="Eisen J.A."/>
        </authorList>
    </citation>
    <scope>NUCLEOTIDE SEQUENCE</scope>
    <source>
        <strain>WB4</strain>
    </source>
</reference>
<dbReference type="GO" id="GO:0005975">
    <property type="term" value="P:carbohydrate metabolic process"/>
    <property type="evidence" value="ECO:0007669"/>
    <property type="project" value="InterPro"/>
</dbReference>
<organism evidence="6 7">
    <name type="scientific">Paludibacter propionicigenes (strain DSM 17365 / JCM 13257 / WB4)</name>
    <dbReference type="NCBI Taxonomy" id="694427"/>
    <lineage>
        <taxon>Bacteria</taxon>
        <taxon>Pseudomonadati</taxon>
        <taxon>Bacteroidota</taxon>
        <taxon>Bacteroidia</taxon>
        <taxon>Bacteroidales</taxon>
        <taxon>Paludibacteraceae</taxon>
        <taxon>Paludibacter</taxon>
    </lineage>
</organism>
<dbReference type="CDD" id="cd08981">
    <property type="entry name" value="GH43_Bt1873-like"/>
    <property type="match status" value="1"/>
</dbReference>
<feature type="region of interest" description="Disordered" evidence="5">
    <location>
        <begin position="45"/>
        <end position="80"/>
    </location>
</feature>
<dbReference type="eggNOG" id="COG3507">
    <property type="taxonomic scope" value="Bacteria"/>
</dbReference>
<keyword evidence="2 4" id="KW-0378">Hydrolase</keyword>
<dbReference type="CAZy" id="GH43">
    <property type="family name" value="Glycoside Hydrolase Family 43"/>
</dbReference>
<dbReference type="Proteomes" id="UP000008718">
    <property type="component" value="Chromosome"/>
</dbReference>
<gene>
    <name evidence="6" type="ordered locus">Palpr_1342</name>
</gene>
<evidence type="ECO:0000256" key="3">
    <source>
        <dbReference type="ARBA" id="ARBA00023295"/>
    </source>
</evidence>
<keyword evidence="7" id="KW-1185">Reference proteome</keyword>
<comment type="similarity">
    <text evidence="1 4">Belongs to the glycosyl hydrolase 43 family.</text>
</comment>
<keyword evidence="3 4" id="KW-0326">Glycosidase</keyword>
<dbReference type="HOGENOM" id="CLU_048744_0_0_10"/>
<evidence type="ECO:0000256" key="5">
    <source>
        <dbReference type="SAM" id="MobiDB-lite"/>
    </source>
</evidence>
<protein>
    <submittedName>
        <fullName evidence="6">Glycoside hydrolase family 43</fullName>
    </submittedName>
</protein>
<dbReference type="InterPro" id="IPR023296">
    <property type="entry name" value="Glyco_hydro_beta-prop_sf"/>
</dbReference>
<dbReference type="GO" id="GO:0004553">
    <property type="term" value="F:hydrolase activity, hydrolyzing O-glycosyl compounds"/>
    <property type="evidence" value="ECO:0007669"/>
    <property type="project" value="InterPro"/>
</dbReference>
<evidence type="ECO:0000313" key="6">
    <source>
        <dbReference type="EMBL" id="ADQ79488.1"/>
    </source>
</evidence>
<proteinExistence type="inferred from homology"/>
<dbReference type="AlphaFoldDB" id="E4T444"/>
<reference evidence="6 7" key="2">
    <citation type="journal article" date="2011" name="Stand. Genomic Sci.">
        <title>Complete genome sequence of Paludibacter propionicigenes type strain (WB4).</title>
        <authorList>
            <person name="Gronow S."/>
            <person name="Munk C."/>
            <person name="Lapidus A."/>
            <person name="Nolan M."/>
            <person name="Lucas S."/>
            <person name="Hammon N."/>
            <person name="Deshpande S."/>
            <person name="Cheng J.F."/>
            <person name="Tapia R."/>
            <person name="Han C."/>
            <person name="Goodwin L."/>
            <person name="Pitluck S."/>
            <person name="Liolios K."/>
            <person name="Ivanova N."/>
            <person name="Mavromatis K."/>
            <person name="Mikhailova N."/>
            <person name="Pati A."/>
            <person name="Chen A."/>
            <person name="Palaniappan K."/>
            <person name="Land M."/>
            <person name="Hauser L."/>
            <person name="Chang Y.J."/>
            <person name="Jeffries C.D."/>
            <person name="Brambilla E."/>
            <person name="Rohde M."/>
            <person name="Goker M."/>
            <person name="Detter J.C."/>
            <person name="Woyke T."/>
            <person name="Bristow J."/>
            <person name="Eisen J.A."/>
            <person name="Markowitz V."/>
            <person name="Hugenholtz P."/>
            <person name="Kyrpides N.C."/>
            <person name="Klenk H.P."/>
        </authorList>
    </citation>
    <scope>NUCLEOTIDE SEQUENCE [LARGE SCALE GENOMIC DNA]</scope>
    <source>
        <strain evidence="7">DSM 17365 / JCM 13257 / WB4</strain>
    </source>
</reference>
<feature type="compositionally biased region" description="Low complexity" evidence="5">
    <location>
        <begin position="56"/>
        <end position="71"/>
    </location>
</feature>
<evidence type="ECO:0000256" key="4">
    <source>
        <dbReference type="RuleBase" id="RU361187"/>
    </source>
</evidence>
<sequence>MKKHIILISAIIFTSAIGMNCQAQKKSAHHPAPTVKKQLVPVEQAPPADAGQNNFGGPRPAVGAPGAARPAMRPPRPEPEIKTVSLDEISMSDPFIYPDEKSHTYYLTSSGGRLYKSKDLKMWTGPYNVIDLAGTWMNGLFPAAAEIHHIGSKYYYAGTWSDHSTLIQAVPRRYNVPRNQTQLLVANAPEGPYKPLVAQKEFCLGPEDWDIIDGTLYQENDTTYMVFVHEWTQIIDGTMDYMPLSKDLTRRTAEPTTIFRASEAAWSKEMNSIGEATFGLKMPGWVTDGPQMFRTKTGKLGMLWSSWGEHRYAQGIAYSVSGKIKGPWIQEKEAFKGDNSGHGMLFTTFEGKRLYIVHHTEGKGPRKPEIWEVDDSGDKLVLGNKLKS</sequence>
<dbReference type="STRING" id="694427.Palpr_1342"/>
<dbReference type="SUPFAM" id="SSF75005">
    <property type="entry name" value="Arabinanase/levansucrase/invertase"/>
    <property type="match status" value="1"/>
</dbReference>
<dbReference type="KEGG" id="ppn:Palpr_1342"/>
<dbReference type="OrthoDB" id="9763933at2"/>
<accession>E4T444</accession>
<evidence type="ECO:0000256" key="2">
    <source>
        <dbReference type="ARBA" id="ARBA00022801"/>
    </source>
</evidence>